<dbReference type="AlphaFoldDB" id="A0A097EL62"/>
<sequence>MVLPERGRRLRWTAALTGAFMDHLSRTGNISAAARRIGIDPAQAYYRQRTNAAFRAAWRAALDAGYLTIETQAMAYVLSGGEAAADTGTGRFDWEHGLRLLVWHDQRRAGREQRGKPPRQVTTREESDALILRRLAVLAKRKQGETAA</sequence>
<dbReference type="HOGENOM" id="CLU_1757668_0_0_5"/>
<proteinExistence type="predicted"/>
<accession>A0A097EL62</accession>
<protein>
    <submittedName>
        <fullName evidence="1">Uncharacterized protein</fullName>
    </submittedName>
</protein>
<evidence type="ECO:0000313" key="1">
    <source>
        <dbReference type="EMBL" id="AIT08305.1"/>
    </source>
</evidence>
<dbReference type="STRING" id="1549858.MC45_15750"/>
<reference evidence="1 2" key="1">
    <citation type="submission" date="2014-09" db="EMBL/GenBank/DDBJ databases">
        <title>Using Illumina technology Improving SMRT sequencing Genome Assembly by RASTools.</title>
        <authorList>
            <person name="Zhou Y."/>
            <person name="Ma T."/>
            <person name="Liu T."/>
        </authorList>
    </citation>
    <scope>NUCLEOTIDE SEQUENCE [LARGE SCALE GENOMIC DNA]</scope>
    <source>
        <strain evidence="1 2">ATCC 55669</strain>
    </source>
</reference>
<dbReference type="KEGG" id="stax:MC45_15750"/>
<keyword evidence="2" id="KW-1185">Reference proteome</keyword>
<evidence type="ECO:0000313" key="2">
    <source>
        <dbReference type="Proteomes" id="UP000033200"/>
    </source>
</evidence>
<name>A0A097EL62_9SPHN</name>
<organism evidence="1 2">
    <name type="scientific">Sphingomonas taxi</name>
    <dbReference type="NCBI Taxonomy" id="1549858"/>
    <lineage>
        <taxon>Bacteria</taxon>
        <taxon>Pseudomonadati</taxon>
        <taxon>Pseudomonadota</taxon>
        <taxon>Alphaproteobacteria</taxon>
        <taxon>Sphingomonadales</taxon>
        <taxon>Sphingomonadaceae</taxon>
        <taxon>Sphingomonas</taxon>
    </lineage>
</organism>
<dbReference type="EMBL" id="CP009571">
    <property type="protein sequence ID" value="AIT08305.1"/>
    <property type="molecule type" value="Genomic_DNA"/>
</dbReference>
<dbReference type="Proteomes" id="UP000033200">
    <property type="component" value="Chromosome"/>
</dbReference>
<gene>
    <name evidence="1" type="ORF">MC45_15750</name>
</gene>